<dbReference type="AlphaFoldDB" id="A0A7X0DQW6"/>
<name>A0A7X0DQW6_9SPIR</name>
<reference evidence="2 3" key="1">
    <citation type="submission" date="2020-08" db="EMBL/GenBank/DDBJ databases">
        <title>Genomic Encyclopedia of Type Strains, Phase IV (KMG-IV): sequencing the most valuable type-strain genomes for metagenomic binning, comparative biology and taxonomic classification.</title>
        <authorList>
            <person name="Goeker M."/>
        </authorList>
    </citation>
    <scope>NUCLEOTIDE SEQUENCE [LARGE SCALE GENOMIC DNA]</scope>
    <source>
        <strain evidence="2 3">DSM 17989</strain>
    </source>
</reference>
<gene>
    <name evidence="1" type="ORF">HNP67_001323</name>
    <name evidence="2" type="ORF">HNP67_001324</name>
</gene>
<proteinExistence type="predicted"/>
<dbReference type="EMBL" id="JACHFB010000013">
    <property type="protein sequence ID" value="MBB6213828.1"/>
    <property type="molecule type" value="Genomic_DNA"/>
</dbReference>
<evidence type="ECO:0000313" key="1">
    <source>
        <dbReference type="EMBL" id="MBB6213828.1"/>
    </source>
</evidence>
<comment type="caution">
    <text evidence="2">The sequence shown here is derived from an EMBL/GenBank/DDBJ whole genome shotgun (WGS) entry which is preliminary data.</text>
</comment>
<dbReference type="RefSeq" id="WP_236845750.1">
    <property type="nucleotide sequence ID" value="NZ_CP179434.1"/>
</dbReference>
<evidence type="ECO:0000313" key="3">
    <source>
        <dbReference type="Proteomes" id="UP000536100"/>
    </source>
</evidence>
<accession>A0A7X0DQW6</accession>
<protein>
    <submittedName>
        <fullName evidence="2">Uncharacterized protein</fullName>
    </submittedName>
</protein>
<dbReference type="EMBL" id="JACHFB010000013">
    <property type="protein sequence ID" value="MBB6213829.1"/>
    <property type="molecule type" value="Genomic_DNA"/>
</dbReference>
<sequence length="68" mass="8125">MKNIFVYLELNAVEICVLKDIKSFIYKFYEPIVDLENDVETMNLLSPHKSRDILNEFFLVWGQKNLKN</sequence>
<dbReference type="Proteomes" id="UP000536100">
    <property type="component" value="Unassembled WGS sequence"/>
</dbReference>
<evidence type="ECO:0000313" key="2">
    <source>
        <dbReference type="EMBL" id="MBB6213829.1"/>
    </source>
</evidence>
<organism evidence="2 3">
    <name type="scientific">Borreliella californiensis</name>
    <dbReference type="NCBI Taxonomy" id="373543"/>
    <lineage>
        <taxon>Bacteria</taxon>
        <taxon>Pseudomonadati</taxon>
        <taxon>Spirochaetota</taxon>
        <taxon>Spirochaetia</taxon>
        <taxon>Spirochaetales</taxon>
        <taxon>Borreliaceae</taxon>
        <taxon>Borreliella</taxon>
    </lineage>
</organism>